<dbReference type="GO" id="GO:0103068">
    <property type="term" value="F:leukotriene C4 gamma-glutamyl transferase activity"/>
    <property type="evidence" value="ECO:0007669"/>
    <property type="project" value="UniProtKB-EC"/>
</dbReference>
<comment type="PTM">
    <text evidence="11">Cleaved by autocatalysis into a large and a small subunit.</text>
</comment>
<dbReference type="EMBL" id="CP042914">
    <property type="protein sequence ID" value="QEG39005.1"/>
    <property type="molecule type" value="Genomic_DNA"/>
</dbReference>
<comment type="similarity">
    <text evidence="3 11">Belongs to the gamma-glutamyltransferase family.</text>
</comment>
<dbReference type="UniPathway" id="UPA00204"/>
<feature type="binding site" evidence="10">
    <location>
        <position position="484"/>
    </location>
    <ligand>
        <name>L-glutamate</name>
        <dbReference type="ChEBI" id="CHEBI:29985"/>
    </ligand>
</feature>
<dbReference type="Proteomes" id="UP000325286">
    <property type="component" value="Chromosome"/>
</dbReference>
<organism evidence="12 13">
    <name type="scientific">Roseimaritima ulvae</name>
    <dbReference type="NCBI Taxonomy" id="980254"/>
    <lineage>
        <taxon>Bacteria</taxon>
        <taxon>Pseudomonadati</taxon>
        <taxon>Planctomycetota</taxon>
        <taxon>Planctomycetia</taxon>
        <taxon>Pirellulales</taxon>
        <taxon>Pirellulaceae</taxon>
        <taxon>Roseimaritima</taxon>
    </lineage>
</organism>
<dbReference type="InterPro" id="IPR029055">
    <property type="entry name" value="Ntn_hydrolases_N"/>
</dbReference>
<dbReference type="GO" id="GO:0036374">
    <property type="term" value="F:glutathione hydrolase activity"/>
    <property type="evidence" value="ECO:0007669"/>
    <property type="project" value="UniProtKB-UniRule"/>
</dbReference>
<protein>
    <recommendedName>
        <fullName evidence="11">Glutathione hydrolase proenzyme</fullName>
        <ecNumber evidence="11">2.3.2.2</ecNumber>
        <ecNumber evidence="11">3.4.19.13</ecNumber>
    </recommendedName>
    <component>
        <recommendedName>
            <fullName evidence="11">Glutathione hydrolase large chain</fullName>
        </recommendedName>
    </component>
    <component>
        <recommendedName>
            <fullName evidence="11">Glutathione hydrolase small chain</fullName>
        </recommendedName>
    </component>
</protein>
<comment type="catalytic activity">
    <reaction evidence="1 11">
        <text>an S-substituted glutathione + H2O = an S-substituted L-cysteinylglycine + L-glutamate</text>
        <dbReference type="Rhea" id="RHEA:59468"/>
        <dbReference type="ChEBI" id="CHEBI:15377"/>
        <dbReference type="ChEBI" id="CHEBI:29985"/>
        <dbReference type="ChEBI" id="CHEBI:90779"/>
        <dbReference type="ChEBI" id="CHEBI:143103"/>
        <dbReference type="EC" id="3.4.19.13"/>
    </reaction>
</comment>
<evidence type="ECO:0000256" key="1">
    <source>
        <dbReference type="ARBA" id="ARBA00001049"/>
    </source>
</evidence>
<gene>
    <name evidence="12" type="primary">ggt</name>
    <name evidence="12" type="ORF">UC8_09660</name>
</gene>
<dbReference type="PANTHER" id="PTHR43199:SF1">
    <property type="entry name" value="GLUTATHIONE HYDROLASE PROENZYME"/>
    <property type="match status" value="1"/>
</dbReference>
<evidence type="ECO:0000256" key="7">
    <source>
        <dbReference type="ARBA" id="ARBA00023315"/>
    </source>
</evidence>
<evidence type="ECO:0000256" key="9">
    <source>
        <dbReference type="PIRSR" id="PIRSR600101-1"/>
    </source>
</evidence>
<evidence type="ECO:0000313" key="12">
    <source>
        <dbReference type="EMBL" id="QEG39005.1"/>
    </source>
</evidence>
<dbReference type="OrthoDB" id="9781342at2"/>
<dbReference type="GO" id="GO:0006751">
    <property type="term" value="P:glutathione catabolic process"/>
    <property type="evidence" value="ECO:0007669"/>
    <property type="project" value="UniProtKB-UniRule"/>
</dbReference>
<dbReference type="RefSeq" id="WP_068140728.1">
    <property type="nucleotide sequence ID" value="NZ_CP042914.1"/>
</dbReference>
<dbReference type="PANTHER" id="PTHR43199">
    <property type="entry name" value="GLUTATHIONE HYDROLASE"/>
    <property type="match status" value="1"/>
</dbReference>
<feature type="binding site" evidence="10">
    <location>
        <position position="433"/>
    </location>
    <ligand>
        <name>L-glutamate</name>
        <dbReference type="ChEBI" id="CHEBI:29985"/>
    </ligand>
</feature>
<keyword evidence="11" id="KW-0317">Glutathione biosynthesis</keyword>
<evidence type="ECO:0000256" key="5">
    <source>
        <dbReference type="ARBA" id="ARBA00022801"/>
    </source>
</evidence>
<dbReference type="NCBIfam" id="TIGR00066">
    <property type="entry name" value="g_glut_trans"/>
    <property type="match status" value="1"/>
</dbReference>
<keyword evidence="6 11" id="KW-0865">Zymogen</keyword>
<keyword evidence="5 11" id="KW-0378">Hydrolase</keyword>
<comment type="catalytic activity">
    <reaction evidence="2 11">
        <text>glutathione + H2O = L-cysteinylglycine + L-glutamate</text>
        <dbReference type="Rhea" id="RHEA:28807"/>
        <dbReference type="ChEBI" id="CHEBI:15377"/>
        <dbReference type="ChEBI" id="CHEBI:29985"/>
        <dbReference type="ChEBI" id="CHEBI:57925"/>
        <dbReference type="ChEBI" id="CHEBI:61694"/>
        <dbReference type="EC" id="3.4.19.13"/>
    </reaction>
</comment>
<dbReference type="Pfam" id="PF01019">
    <property type="entry name" value="G_glu_transpept"/>
    <property type="match status" value="1"/>
</dbReference>
<keyword evidence="4 11" id="KW-0808">Transferase</keyword>
<feature type="binding site" evidence="10">
    <location>
        <position position="112"/>
    </location>
    <ligand>
        <name>L-glutamate</name>
        <dbReference type="ChEBI" id="CHEBI:29985"/>
    </ligand>
</feature>
<evidence type="ECO:0000256" key="2">
    <source>
        <dbReference type="ARBA" id="ARBA00001089"/>
    </source>
</evidence>
<evidence type="ECO:0000313" key="13">
    <source>
        <dbReference type="Proteomes" id="UP000325286"/>
    </source>
</evidence>
<dbReference type="InterPro" id="IPR051792">
    <property type="entry name" value="GGT_bact"/>
</dbReference>
<evidence type="ECO:0000256" key="11">
    <source>
        <dbReference type="RuleBase" id="RU368036"/>
    </source>
</evidence>
<evidence type="ECO:0000256" key="8">
    <source>
        <dbReference type="ARBA" id="ARBA00047417"/>
    </source>
</evidence>
<name>A0A5B9QNE8_9BACT</name>
<evidence type="ECO:0000256" key="10">
    <source>
        <dbReference type="PIRSR" id="PIRSR600101-2"/>
    </source>
</evidence>
<dbReference type="InterPro" id="IPR000101">
    <property type="entry name" value="GGT_peptidase"/>
</dbReference>
<dbReference type="Gene3D" id="3.60.20.40">
    <property type="match status" value="1"/>
</dbReference>
<dbReference type="SUPFAM" id="SSF56235">
    <property type="entry name" value="N-terminal nucleophile aminohydrolases (Ntn hydrolases)"/>
    <property type="match status" value="1"/>
</dbReference>
<feature type="active site" description="Nucleophile" evidence="9">
    <location>
        <position position="391"/>
    </location>
</feature>
<dbReference type="Gene3D" id="1.10.246.130">
    <property type="match status" value="1"/>
</dbReference>
<dbReference type="EC" id="3.4.19.13" evidence="11"/>
<reference evidence="12 13" key="1">
    <citation type="submission" date="2019-08" db="EMBL/GenBank/DDBJ databases">
        <title>Deep-cultivation of Planctomycetes and their phenomic and genomic characterization uncovers novel biology.</title>
        <authorList>
            <person name="Wiegand S."/>
            <person name="Jogler M."/>
            <person name="Boedeker C."/>
            <person name="Pinto D."/>
            <person name="Vollmers J."/>
            <person name="Rivas-Marin E."/>
            <person name="Kohn T."/>
            <person name="Peeters S.H."/>
            <person name="Heuer A."/>
            <person name="Rast P."/>
            <person name="Oberbeckmann S."/>
            <person name="Bunk B."/>
            <person name="Jeske O."/>
            <person name="Meyerdierks A."/>
            <person name="Storesund J.E."/>
            <person name="Kallscheuer N."/>
            <person name="Luecker S."/>
            <person name="Lage O.M."/>
            <person name="Pohl T."/>
            <person name="Merkel B.J."/>
            <person name="Hornburger P."/>
            <person name="Mueller R.-W."/>
            <person name="Bruemmer F."/>
            <person name="Labrenz M."/>
            <person name="Spormann A.M."/>
            <person name="Op den Camp H."/>
            <person name="Overmann J."/>
            <person name="Amann R."/>
            <person name="Jetten M.S.M."/>
            <person name="Mascher T."/>
            <person name="Medema M.H."/>
            <person name="Devos D.P."/>
            <person name="Kaster A.-K."/>
            <person name="Ovreas L."/>
            <person name="Rohde M."/>
            <person name="Galperin M.Y."/>
            <person name="Jogler C."/>
        </authorList>
    </citation>
    <scope>NUCLEOTIDE SEQUENCE [LARGE SCALE GENOMIC DNA]</scope>
    <source>
        <strain evidence="12 13">UC8</strain>
    </source>
</reference>
<dbReference type="KEGG" id="rul:UC8_09660"/>
<sequence length="585" mass="61180">MHSSFNRRQVLQAAIGAAALAPLGRLRADAPELGSVDVSRTTGGVVSSNSAAASAVGSEVLADGGDAVDAAIAVALAMAVTWPEAGNIGGGGFMMVAPPAGSRSPIACIDYRETAPGAVTETTLANQVDRRHPRMVGVPGTVRGLALAHQRYGTLPWKRLVQPAVALAGQGVVVEAALADSINGVLNAVSQSPRSWHKPLQQTFAHPQGRPWQAGDVLKQPVLAATLQRIADNGPDEFYQGQTAEHLAKFFADNEGLITATDLQSYQAVVRSPIQTGFAGFDVWGPPPPSSGGLVLQWMLRMIEQVGLPDPGDAVWTPASVHVMAEAMRRAYRERAAHLGDPDFVEIPAELTTPAFATRLAASISRDQATDSRALAGDIPLSAGPAESPQTTHFSVVDAAGMAVANTYTLEASWGSWVMDPATGFVLNNEMGDFNWVPGYTDVAGRIGTAANLMAPGKRMLSSQTPTIVQRDGRTVLVTGSPGGRSIINTVLCILVQRLRWGRSLPEAIAAPRFSQTWLPDQLRIETAAGDGLTDVSAALQAMGHAVTPIGFQGAAHSIAVDPGSGVRTGVADWRRGGRVAVSLP</sequence>
<accession>A0A5B9QNE8</accession>
<dbReference type="InterPro" id="IPR043138">
    <property type="entry name" value="GGT_lsub"/>
</dbReference>
<keyword evidence="7 11" id="KW-0012">Acyltransferase</keyword>
<dbReference type="PRINTS" id="PR01210">
    <property type="entry name" value="GGTRANSPTASE"/>
</dbReference>
<dbReference type="InterPro" id="IPR043137">
    <property type="entry name" value="GGT_ssub_C"/>
</dbReference>
<dbReference type="PROSITE" id="PS51318">
    <property type="entry name" value="TAT"/>
    <property type="match status" value="1"/>
</dbReference>
<keyword evidence="13" id="KW-1185">Reference proteome</keyword>
<evidence type="ECO:0000256" key="6">
    <source>
        <dbReference type="ARBA" id="ARBA00023145"/>
    </source>
</evidence>
<dbReference type="EC" id="2.3.2.2" evidence="11"/>
<dbReference type="GO" id="GO:0006750">
    <property type="term" value="P:glutathione biosynthetic process"/>
    <property type="evidence" value="ECO:0007669"/>
    <property type="project" value="UniProtKB-KW"/>
</dbReference>
<comment type="subunit">
    <text evidence="11">This enzyme consists of two polypeptide chains, which are synthesized in precursor form from a single polypeptide.</text>
</comment>
<comment type="catalytic activity">
    <reaction evidence="8 11">
        <text>an N-terminal (5-L-glutamyl)-[peptide] + an alpha-amino acid = 5-L-glutamyl amino acid + an N-terminal L-alpha-aminoacyl-[peptide]</text>
        <dbReference type="Rhea" id="RHEA:23904"/>
        <dbReference type="Rhea" id="RHEA-COMP:9780"/>
        <dbReference type="Rhea" id="RHEA-COMP:9795"/>
        <dbReference type="ChEBI" id="CHEBI:77644"/>
        <dbReference type="ChEBI" id="CHEBI:78597"/>
        <dbReference type="ChEBI" id="CHEBI:78599"/>
        <dbReference type="ChEBI" id="CHEBI:78608"/>
        <dbReference type="EC" id="2.3.2.2"/>
    </reaction>
</comment>
<comment type="pathway">
    <text evidence="11">Sulfur metabolism; glutathione metabolism.</text>
</comment>
<dbReference type="InterPro" id="IPR006311">
    <property type="entry name" value="TAT_signal"/>
</dbReference>
<dbReference type="AlphaFoldDB" id="A0A5B9QNE8"/>
<proteinExistence type="inferred from homology"/>
<evidence type="ECO:0000256" key="3">
    <source>
        <dbReference type="ARBA" id="ARBA00009381"/>
    </source>
</evidence>
<feature type="binding site" evidence="10">
    <location>
        <begin position="462"/>
        <end position="463"/>
    </location>
    <ligand>
        <name>L-glutamate</name>
        <dbReference type="ChEBI" id="CHEBI:29985"/>
    </ligand>
</feature>
<evidence type="ECO:0000256" key="4">
    <source>
        <dbReference type="ARBA" id="ARBA00022679"/>
    </source>
</evidence>